<dbReference type="GO" id="GO:0008233">
    <property type="term" value="F:peptidase activity"/>
    <property type="evidence" value="ECO:0007669"/>
    <property type="project" value="InterPro"/>
</dbReference>
<evidence type="ECO:0000313" key="3">
    <source>
        <dbReference type="EMBL" id="MBM9459059.1"/>
    </source>
</evidence>
<feature type="active site" description="Proton acceptor" evidence="2">
    <location>
        <position position="93"/>
    </location>
</feature>
<dbReference type="GO" id="GO:0010498">
    <property type="term" value="P:proteasomal protein catabolic process"/>
    <property type="evidence" value="ECO:0007669"/>
    <property type="project" value="InterPro"/>
</dbReference>
<sequence length="500" mass="56430">MRRVMGTEIEYGIAVPGQPSANPMVASSQVVNAYASATLRARRARWDFEEESPLRDARGFDMSRQVADPTQLTDEDLGLANVILTNGARLYVDHAHPEYATPEVVTPLDVVRWEKAGEQVMFDAARLAAQLPGNPTIVLYKNNTDNKGASYGAHENYLMRRSTPFADIVRHLTPFFVSRQVVCGAGRVGRGQDGRKHGYQISQRADFFEVEVGLETTLKRPIINTRDEPHADPEKYRRLHVIIGDANLSEIATYLKVGTTSLVLAMIEDRFIDRDLSVVSPVSALRAVSHDPSLRHRMRLADGRELTGVQLQMEYLDLARKYVEDRYGADADEQTVDVLSRWEDVLVRLETDPMSLADQLDWVAKLRLIEQYRSRDGLAWDDAKLQLIDYQYSDIRPEKGLYHRLQRAGRIQRLLTDAEVDAAMTDPPTQTRAYFRGRCLEKYADHIAAASWDSVIFDLPGRDSLQRVPTIDPLRGSRSHVGPLIDSCDSAEELVRALTR</sequence>
<evidence type="ECO:0000313" key="4">
    <source>
        <dbReference type="Proteomes" id="UP000663791"/>
    </source>
</evidence>
<dbReference type="GO" id="GO:0070490">
    <property type="term" value="P:protein pupylation"/>
    <property type="evidence" value="ECO:0007669"/>
    <property type="project" value="TreeGrafter"/>
</dbReference>
<reference evidence="3" key="1">
    <citation type="submission" date="2021-01" db="EMBL/GenBank/DDBJ databases">
        <title>Novel species in genus Nocardioides.</title>
        <authorList>
            <person name="Zhang G."/>
        </authorList>
    </citation>
    <scope>NUCLEOTIDE SEQUENCE</scope>
    <source>
        <strain evidence="3">Zg-536</strain>
    </source>
</reference>
<dbReference type="GO" id="GO:0005524">
    <property type="term" value="F:ATP binding"/>
    <property type="evidence" value="ECO:0007669"/>
    <property type="project" value="TreeGrafter"/>
</dbReference>
<dbReference type="InterPro" id="IPR022366">
    <property type="entry name" value="Pup_deamidase"/>
</dbReference>
<dbReference type="GO" id="GO:0019941">
    <property type="term" value="P:modification-dependent protein catabolic process"/>
    <property type="evidence" value="ECO:0007669"/>
    <property type="project" value="InterPro"/>
</dbReference>
<dbReference type="PANTHER" id="PTHR42307">
    <property type="entry name" value="PUP DEAMIDASE/DEPUPYLASE"/>
    <property type="match status" value="1"/>
</dbReference>
<dbReference type="Pfam" id="PF03136">
    <property type="entry name" value="Pup_ligase"/>
    <property type="match status" value="1"/>
</dbReference>
<evidence type="ECO:0000256" key="1">
    <source>
        <dbReference type="ARBA" id="ARBA00009114"/>
    </source>
</evidence>
<accession>A0A938Y4G3</accession>
<dbReference type="Proteomes" id="UP000663791">
    <property type="component" value="Unassembled WGS sequence"/>
</dbReference>
<dbReference type="GO" id="GO:0000502">
    <property type="term" value="C:proteasome complex"/>
    <property type="evidence" value="ECO:0007669"/>
    <property type="project" value="UniProtKB-KW"/>
</dbReference>
<name>A0A938Y4G3_9ACTN</name>
<comment type="similarity">
    <text evidence="1">Belongs to the Pup ligase/Pup deamidase family. Pup deamidase subfamily.</text>
</comment>
<gene>
    <name evidence="3" type="ORF">JK386_04025</name>
</gene>
<dbReference type="InterPro" id="IPR004347">
    <property type="entry name" value="Pup_ligase/deamidase"/>
</dbReference>
<dbReference type="PANTHER" id="PTHR42307:SF2">
    <property type="entry name" value="PUP DEAMIDASE_DEPUPYLASE"/>
    <property type="match status" value="1"/>
</dbReference>
<comment type="caution">
    <text evidence="3">The sequence shown here is derived from an EMBL/GenBank/DDBJ whole genome shotgun (WGS) entry which is preliminary data.</text>
</comment>
<organism evidence="3 4">
    <name type="scientific">Nocardioides faecalis</name>
    <dbReference type="NCBI Taxonomy" id="2803858"/>
    <lineage>
        <taxon>Bacteria</taxon>
        <taxon>Bacillati</taxon>
        <taxon>Actinomycetota</taxon>
        <taxon>Actinomycetes</taxon>
        <taxon>Propionibacteriales</taxon>
        <taxon>Nocardioidaceae</taxon>
        <taxon>Nocardioides</taxon>
    </lineage>
</organism>
<evidence type="ECO:0000256" key="2">
    <source>
        <dbReference type="PIRSR" id="PIRSR018077-1"/>
    </source>
</evidence>
<dbReference type="AlphaFoldDB" id="A0A938Y4G3"/>
<dbReference type="PIRSF" id="PIRSF018077">
    <property type="entry name" value="UCP018077"/>
    <property type="match status" value="1"/>
</dbReference>
<keyword evidence="3" id="KW-0647">Proteasome</keyword>
<proteinExistence type="inferred from homology"/>
<keyword evidence="4" id="KW-1185">Reference proteome</keyword>
<dbReference type="GO" id="GO:0016811">
    <property type="term" value="F:hydrolase activity, acting on carbon-nitrogen (but not peptide) bonds, in linear amides"/>
    <property type="evidence" value="ECO:0007669"/>
    <property type="project" value="InterPro"/>
</dbReference>
<protein>
    <submittedName>
        <fullName evidence="3">Proteasome accessory factor PafA2</fullName>
    </submittedName>
</protein>
<dbReference type="EMBL" id="JAERTX010000003">
    <property type="protein sequence ID" value="MBM9459059.1"/>
    <property type="molecule type" value="Genomic_DNA"/>
</dbReference>
<dbReference type="NCBIfam" id="TIGR03688">
    <property type="entry name" value="depupylase_Dop"/>
    <property type="match status" value="1"/>
</dbReference>